<sequence length="205" mass="23254">MEIMKGCWILVMILLLQGSWCSDGCLEHERIALLQLKFEFISSSSSYYSSSYYYSHDYDMPLWGVNTDCCNWGGVKCNTTTGHVVELSLEGIRRGGDWYLNASLFLPFQQLKNLSLQGNNIAGCIKNEGFERLSVLDNLELLDLSFNHFNNNILSSLSGLSSLKFLYLNYNRLKGIINIEELNYLASLKSLDFSDNAIEGFKSPH</sequence>
<dbReference type="Proteomes" id="UP001174677">
    <property type="component" value="Unassembled WGS sequence"/>
</dbReference>
<dbReference type="InterPro" id="IPR001611">
    <property type="entry name" value="Leu-rich_rpt"/>
</dbReference>
<evidence type="ECO:0000313" key="4">
    <source>
        <dbReference type="Proteomes" id="UP001174677"/>
    </source>
</evidence>
<keyword evidence="1 2" id="KW-0732">Signal</keyword>
<proteinExistence type="predicted"/>
<feature type="chain" id="PRO_5046580215" description="Leucine-rich repeat-containing N-terminal plant-type domain-containing protein" evidence="2">
    <location>
        <begin position="22"/>
        <end position="205"/>
    </location>
</feature>
<organism evidence="3 4">
    <name type="scientific">Hevea brasiliensis</name>
    <name type="common">Para rubber tree</name>
    <name type="synonym">Siphonia brasiliensis</name>
    <dbReference type="NCBI Taxonomy" id="3981"/>
    <lineage>
        <taxon>Eukaryota</taxon>
        <taxon>Viridiplantae</taxon>
        <taxon>Streptophyta</taxon>
        <taxon>Embryophyta</taxon>
        <taxon>Tracheophyta</taxon>
        <taxon>Spermatophyta</taxon>
        <taxon>Magnoliopsida</taxon>
        <taxon>eudicotyledons</taxon>
        <taxon>Gunneridae</taxon>
        <taxon>Pentapetalae</taxon>
        <taxon>rosids</taxon>
        <taxon>fabids</taxon>
        <taxon>Malpighiales</taxon>
        <taxon>Euphorbiaceae</taxon>
        <taxon>Crotonoideae</taxon>
        <taxon>Micrandreae</taxon>
        <taxon>Hevea</taxon>
    </lineage>
</organism>
<accession>A0ABQ9KAI1</accession>
<protein>
    <recommendedName>
        <fullName evidence="5">Leucine-rich repeat-containing N-terminal plant-type domain-containing protein</fullName>
    </recommendedName>
</protein>
<comment type="caution">
    <text evidence="3">The sequence shown here is derived from an EMBL/GenBank/DDBJ whole genome shotgun (WGS) entry which is preliminary data.</text>
</comment>
<feature type="non-terminal residue" evidence="3">
    <location>
        <position position="205"/>
    </location>
</feature>
<evidence type="ECO:0000256" key="1">
    <source>
        <dbReference type="ARBA" id="ARBA00022729"/>
    </source>
</evidence>
<keyword evidence="4" id="KW-1185">Reference proteome</keyword>
<dbReference type="SUPFAM" id="SSF52058">
    <property type="entry name" value="L domain-like"/>
    <property type="match status" value="1"/>
</dbReference>
<gene>
    <name evidence="3" type="ORF">P3X46_035291</name>
</gene>
<name>A0ABQ9KAI1_HEVBR</name>
<dbReference type="SMART" id="SM00365">
    <property type="entry name" value="LRR_SD22"/>
    <property type="match status" value="4"/>
</dbReference>
<dbReference type="EMBL" id="JARPOI010000027">
    <property type="protein sequence ID" value="KAJ9131206.1"/>
    <property type="molecule type" value="Genomic_DNA"/>
</dbReference>
<evidence type="ECO:0008006" key="5">
    <source>
        <dbReference type="Google" id="ProtNLM"/>
    </source>
</evidence>
<feature type="signal peptide" evidence="2">
    <location>
        <begin position="1"/>
        <end position="21"/>
    </location>
</feature>
<dbReference type="Pfam" id="PF13516">
    <property type="entry name" value="LRR_6"/>
    <property type="match status" value="2"/>
</dbReference>
<dbReference type="PANTHER" id="PTHR48060:SF17">
    <property type="entry name" value="LRR RECEPTOR-LIKE SERINE_THREONINE-PROTEIN KINASE IRK-RELATED"/>
    <property type="match status" value="1"/>
</dbReference>
<dbReference type="PANTHER" id="PTHR48060">
    <property type="entry name" value="DNA DAMAGE-REPAIR/TOLERATION PROTEIN DRT100"/>
    <property type="match status" value="1"/>
</dbReference>
<evidence type="ECO:0000313" key="3">
    <source>
        <dbReference type="EMBL" id="KAJ9131206.1"/>
    </source>
</evidence>
<evidence type="ECO:0000256" key="2">
    <source>
        <dbReference type="SAM" id="SignalP"/>
    </source>
</evidence>
<dbReference type="PROSITE" id="PS51450">
    <property type="entry name" value="LRR"/>
    <property type="match status" value="1"/>
</dbReference>
<dbReference type="InterPro" id="IPR053211">
    <property type="entry name" value="DNA_repair-toleration"/>
</dbReference>
<reference evidence="3 4" key="1">
    <citation type="journal article" date="2023" name="Plant Biotechnol. J.">
        <title>Chromosome-level wild Hevea brasiliensis genome provides new tools for genomic-assisted breeding and valuable loci to elevate rubber yield.</title>
        <authorList>
            <person name="Cheng H."/>
            <person name="Song X."/>
            <person name="Hu Y."/>
            <person name="Wu T."/>
            <person name="Yang Q."/>
            <person name="An Z."/>
            <person name="Feng S."/>
            <person name="Deng Z."/>
            <person name="Wu W."/>
            <person name="Zeng X."/>
            <person name="Tu M."/>
            <person name="Wang X."/>
            <person name="Huang H."/>
        </authorList>
    </citation>
    <scope>NUCLEOTIDE SEQUENCE [LARGE SCALE GENOMIC DNA]</scope>
    <source>
        <strain evidence="3">MT/VB/25A 57/8</strain>
    </source>
</reference>
<dbReference type="Gene3D" id="3.80.10.10">
    <property type="entry name" value="Ribonuclease Inhibitor"/>
    <property type="match status" value="1"/>
</dbReference>
<dbReference type="InterPro" id="IPR032675">
    <property type="entry name" value="LRR_dom_sf"/>
</dbReference>